<comment type="caution">
    <text evidence="2">The sequence shown here is derived from an EMBL/GenBank/DDBJ whole genome shotgun (WGS) entry which is preliminary data.</text>
</comment>
<evidence type="ECO:0000313" key="3">
    <source>
        <dbReference type="Proteomes" id="UP000265520"/>
    </source>
</evidence>
<accession>A0A392P0P8</accession>
<sequence length="53" mass="5497">VAIAAPVMASTAILSFLFLLAADTRAPVTAPPIKAFFCGTSKTKGTMVRISKN</sequence>
<keyword evidence="3" id="KW-1185">Reference proteome</keyword>
<feature type="non-terminal residue" evidence="2">
    <location>
        <position position="1"/>
    </location>
</feature>
<name>A0A392P0P8_9FABA</name>
<evidence type="ECO:0000256" key="1">
    <source>
        <dbReference type="SAM" id="SignalP"/>
    </source>
</evidence>
<dbReference type="EMBL" id="LXQA010057497">
    <property type="protein sequence ID" value="MCI05090.1"/>
    <property type="molecule type" value="Genomic_DNA"/>
</dbReference>
<keyword evidence="1" id="KW-0732">Signal</keyword>
<organism evidence="2 3">
    <name type="scientific">Trifolium medium</name>
    <dbReference type="NCBI Taxonomy" id="97028"/>
    <lineage>
        <taxon>Eukaryota</taxon>
        <taxon>Viridiplantae</taxon>
        <taxon>Streptophyta</taxon>
        <taxon>Embryophyta</taxon>
        <taxon>Tracheophyta</taxon>
        <taxon>Spermatophyta</taxon>
        <taxon>Magnoliopsida</taxon>
        <taxon>eudicotyledons</taxon>
        <taxon>Gunneridae</taxon>
        <taxon>Pentapetalae</taxon>
        <taxon>rosids</taxon>
        <taxon>fabids</taxon>
        <taxon>Fabales</taxon>
        <taxon>Fabaceae</taxon>
        <taxon>Papilionoideae</taxon>
        <taxon>50 kb inversion clade</taxon>
        <taxon>NPAAA clade</taxon>
        <taxon>Hologalegina</taxon>
        <taxon>IRL clade</taxon>
        <taxon>Trifolieae</taxon>
        <taxon>Trifolium</taxon>
    </lineage>
</organism>
<dbReference type="AlphaFoldDB" id="A0A392P0P8"/>
<protein>
    <submittedName>
        <fullName evidence="2">Uncharacterized protein</fullName>
    </submittedName>
</protein>
<proteinExistence type="predicted"/>
<feature type="chain" id="PRO_5017236291" evidence="1">
    <location>
        <begin position="27"/>
        <end position="53"/>
    </location>
</feature>
<evidence type="ECO:0000313" key="2">
    <source>
        <dbReference type="EMBL" id="MCI05090.1"/>
    </source>
</evidence>
<feature type="signal peptide" evidence="1">
    <location>
        <begin position="1"/>
        <end position="26"/>
    </location>
</feature>
<dbReference type="Proteomes" id="UP000265520">
    <property type="component" value="Unassembled WGS sequence"/>
</dbReference>
<reference evidence="2 3" key="1">
    <citation type="journal article" date="2018" name="Front. Plant Sci.">
        <title>Red Clover (Trifolium pratense) and Zigzag Clover (T. medium) - A Picture of Genomic Similarities and Differences.</title>
        <authorList>
            <person name="Dluhosova J."/>
            <person name="Istvanek J."/>
            <person name="Nedelnik J."/>
            <person name="Repkova J."/>
        </authorList>
    </citation>
    <scope>NUCLEOTIDE SEQUENCE [LARGE SCALE GENOMIC DNA]</scope>
    <source>
        <strain evidence="3">cv. 10/8</strain>
        <tissue evidence="2">Leaf</tissue>
    </source>
</reference>